<evidence type="ECO:0000259" key="1">
    <source>
        <dbReference type="Pfam" id="PF10026"/>
    </source>
</evidence>
<feature type="domain" description="DUF2268" evidence="1">
    <location>
        <begin position="89"/>
        <end position="294"/>
    </location>
</feature>
<organism evidence="2 3">
    <name type="scientific">Methanocella arvoryzae (strain DSM 22066 / NBRC 105507 / MRE50)</name>
    <dbReference type="NCBI Taxonomy" id="351160"/>
    <lineage>
        <taxon>Archaea</taxon>
        <taxon>Methanobacteriati</taxon>
        <taxon>Methanobacteriota</taxon>
        <taxon>Stenosarchaea group</taxon>
        <taxon>Methanomicrobia</taxon>
        <taxon>Methanocellales</taxon>
        <taxon>Methanocellaceae</taxon>
        <taxon>Methanocella</taxon>
    </lineage>
</organism>
<accession>Q0W027</accession>
<evidence type="ECO:0000313" key="2">
    <source>
        <dbReference type="EMBL" id="CAJ38266.1"/>
    </source>
</evidence>
<sequence length="300" mass="34152">MEFTVQDTISVYRSIIEEKNKRKRREMFKNDLMLPYEGMFNAFGATLNPQRGKLDALKMLDIWKFVMPEKLDQHSLEQLEILEKNNAQGLMSETIARAIEVFKPFESRIPLKHIIAGLFLLDASRMDPVDHGYSGYGGIPGYVMLTYGELSEYNLSRLQAALAHEVHHNIRLSVMPWDPVNITVEDYLILEGLAESFGTWLYGEDKIGYYISEFPAWKLPEARQLIKDSLDKKGFGEVRNYLYGDRAPGKAKKPLGIPAFTGYKIGYEVVQAYLRKTGKTPVEATFLSAGEIIKGSGYFD</sequence>
<dbReference type="EMBL" id="AM114193">
    <property type="protein sequence ID" value="CAJ38266.1"/>
    <property type="molecule type" value="Genomic_DNA"/>
</dbReference>
<dbReference type="GeneID" id="5144775"/>
<evidence type="ECO:0000313" key="3">
    <source>
        <dbReference type="Proteomes" id="UP000000663"/>
    </source>
</evidence>
<dbReference type="AlphaFoldDB" id="Q0W027"/>
<proteinExistence type="predicted"/>
<name>Q0W027_METAR</name>
<dbReference type="InterPro" id="IPR018728">
    <property type="entry name" value="DUF2268"/>
</dbReference>
<reference evidence="2 3" key="1">
    <citation type="journal article" date="2006" name="Science">
        <title>Genome of rice cluster I archaea -- the key methane producers in the rice rhizosphere.</title>
        <authorList>
            <person name="Erkel C."/>
            <person name="Kube M."/>
            <person name="Reinhardt R."/>
            <person name="Liesack W."/>
        </authorList>
    </citation>
    <scope>NUCLEOTIDE SEQUENCE [LARGE SCALE GENOMIC DNA]</scope>
    <source>
        <strain evidence="3">DSM 22066 / NBRC 105507 / MRE50</strain>
    </source>
</reference>
<gene>
    <name evidence="2" type="ORF">LRC49</name>
</gene>
<dbReference type="KEGG" id="rci:LRC49"/>
<dbReference type="Proteomes" id="UP000000663">
    <property type="component" value="Chromosome"/>
</dbReference>
<protein>
    <recommendedName>
        <fullName evidence="1">DUF2268 domain-containing protein</fullName>
    </recommendedName>
</protein>
<dbReference type="Pfam" id="PF10026">
    <property type="entry name" value="DUF2268"/>
    <property type="match status" value="1"/>
</dbReference>
<keyword evidence="3" id="KW-1185">Reference proteome</keyword>
<dbReference type="RefSeq" id="WP_012034328.1">
    <property type="nucleotide sequence ID" value="NC_009464.1"/>
</dbReference>